<feature type="compositionally biased region" description="Polar residues" evidence="1">
    <location>
        <begin position="244"/>
        <end position="253"/>
    </location>
</feature>
<dbReference type="AlphaFoldDB" id="A0A8J6NJZ1"/>
<keyword evidence="3" id="KW-0067">ATP-binding</keyword>
<evidence type="ECO:0000259" key="2">
    <source>
        <dbReference type="Pfam" id="PF01935"/>
    </source>
</evidence>
<protein>
    <submittedName>
        <fullName evidence="3">ATP-binding protein</fullName>
    </submittedName>
</protein>
<gene>
    <name evidence="3" type="ORF">H8E29_12725</name>
</gene>
<reference evidence="3 4" key="1">
    <citation type="submission" date="2020-08" db="EMBL/GenBank/DDBJ databases">
        <title>Bridging the membrane lipid divide: bacteria of the FCB group superphylum have the potential to synthesize archaeal ether lipids.</title>
        <authorList>
            <person name="Villanueva L."/>
            <person name="Von Meijenfeldt F.A.B."/>
            <person name="Westbye A.B."/>
            <person name="Yadav S."/>
            <person name="Hopmans E.C."/>
            <person name="Dutilh B.E."/>
            <person name="Sinninghe Damste J.S."/>
        </authorList>
    </citation>
    <scope>NUCLEOTIDE SEQUENCE [LARGE SCALE GENOMIC DNA]</scope>
    <source>
        <strain evidence="3">NIOZ-UU36</strain>
    </source>
</reference>
<dbReference type="GO" id="GO:0005524">
    <property type="term" value="F:ATP binding"/>
    <property type="evidence" value="ECO:0007669"/>
    <property type="project" value="UniProtKB-KW"/>
</dbReference>
<keyword evidence="3" id="KW-0547">Nucleotide-binding</keyword>
<evidence type="ECO:0000256" key="1">
    <source>
        <dbReference type="SAM" id="MobiDB-lite"/>
    </source>
</evidence>
<comment type="caution">
    <text evidence="3">The sequence shown here is derived from an EMBL/GenBank/DDBJ whole genome shotgun (WGS) entry which is preliminary data.</text>
</comment>
<dbReference type="Proteomes" id="UP000614469">
    <property type="component" value="Unassembled WGS sequence"/>
</dbReference>
<dbReference type="EMBL" id="JACNJN010000141">
    <property type="protein sequence ID" value="MBC8336125.1"/>
    <property type="molecule type" value="Genomic_DNA"/>
</dbReference>
<feature type="compositionally biased region" description="Basic and acidic residues" evidence="1">
    <location>
        <begin position="270"/>
        <end position="280"/>
    </location>
</feature>
<name>A0A8J6NJZ1_9CHLR</name>
<dbReference type="SUPFAM" id="SSF52540">
    <property type="entry name" value="P-loop containing nucleoside triphosphate hydrolases"/>
    <property type="match status" value="1"/>
</dbReference>
<feature type="domain" description="Helicase HerA central" evidence="2">
    <location>
        <begin position="532"/>
        <end position="742"/>
    </location>
</feature>
<dbReference type="Pfam" id="PF01935">
    <property type="entry name" value="DUF87"/>
    <property type="match status" value="1"/>
</dbReference>
<feature type="region of interest" description="Disordered" evidence="1">
    <location>
        <begin position="335"/>
        <end position="368"/>
    </location>
</feature>
<dbReference type="PANTHER" id="PTHR42957:SF1">
    <property type="entry name" value="HELICASE MJ1565-RELATED"/>
    <property type="match status" value="1"/>
</dbReference>
<dbReference type="PANTHER" id="PTHR42957">
    <property type="entry name" value="HELICASE MJ1565-RELATED"/>
    <property type="match status" value="1"/>
</dbReference>
<proteinExistence type="predicted"/>
<sequence>MAEETQIISSEDSEPVPGENISAETLMAAGDALSKSMLFTLRRDYLYCSVLEEGFVQLLPETPPQQQDIAFLELEQVGKSVDGSPQEYIRAIQTTLAACHDPRYRLIFLISSDGLRNKIFIGISAQTGGTQPKIFAEQLGQFLSSNWPGTRVRSVTDYKRIVDQVHVPLSTYRYARAFTGIPSTKLSNIPNEYPQSLDRFMRGLRGKPYVYMVVAEPMSEKSVGEIVSTCQTLSGQVHAFTKSTIQRSQSSGLSETSTKTEGDTTTEGSTKGRTDSETASKTKGVLGTSLEKSTGASKGLKAAGLAGVSGLLLATGGPFLLSGMLGMFGQLLPSTGSSDTTGTSTSESDSLSRSSSLSTGESTTSGESLSFGQEYLNKHAEACIKLLEKTTERFEVARAQGCWNVGVYLVSNQAEAATQAQAQFKALVSGEKSTAEPIRAHDLGILWDGQIQVSLDAFQQPPLRLFAPQNGEQLHHPLGKFFENLTTPMNTDELSLLANLPLREIPGIPTQPAAYFSLNPPVPNSSTPGLQLGQVLEGGEEIGDLNYEIDTDTLTRHVFITGITGSGKSNTCRRLIEEMMTQGKNFLVIEPAKDEYVQLALAYNKANTFDRKIAVYVPGRKNIGKTPLDQLQLNPFDIIRIPEATAQVMPHLDRLKSIFNASFPMYEILPVILEEALVDLYSSQGWLEEELPPDEVQCPTLSQMHDRLSGLIRSKGYEERITLNITAAMKTRISSLMRGWKGNLFDLPTSTPWADLFDRPVVINLQQMGDDADKCFTMALLLNFLYEYRQAQHEIEGSPESSTLRHLAIIEEAHRILRKASSSVGESNPQAKMGDMFSDIMAEIRAYGQGVAIIDQVPAKLIPDAIKNTNLKIIHRLVAADDRDAMASAMALTEDQAKVIARLKVGQAIVSGIQDDMASWVKIFFSPIPRPD</sequence>
<dbReference type="Gene3D" id="3.40.50.300">
    <property type="entry name" value="P-loop containing nucleotide triphosphate hydrolases"/>
    <property type="match status" value="2"/>
</dbReference>
<accession>A0A8J6NJZ1</accession>
<evidence type="ECO:0000313" key="4">
    <source>
        <dbReference type="Proteomes" id="UP000614469"/>
    </source>
</evidence>
<dbReference type="InterPro" id="IPR008571">
    <property type="entry name" value="HerA-like"/>
</dbReference>
<evidence type="ECO:0000313" key="3">
    <source>
        <dbReference type="EMBL" id="MBC8336125.1"/>
    </source>
</evidence>
<feature type="compositionally biased region" description="Low complexity" evidence="1">
    <location>
        <begin position="254"/>
        <end position="269"/>
    </location>
</feature>
<dbReference type="InterPro" id="IPR027417">
    <property type="entry name" value="P-loop_NTPase"/>
</dbReference>
<feature type="region of interest" description="Disordered" evidence="1">
    <location>
        <begin position="244"/>
        <end position="287"/>
    </location>
</feature>
<dbReference type="InterPro" id="IPR002789">
    <property type="entry name" value="HerA_central"/>
</dbReference>
<organism evidence="3 4">
    <name type="scientific">Candidatus Desulfolinea nitratireducens</name>
    <dbReference type="NCBI Taxonomy" id="2841698"/>
    <lineage>
        <taxon>Bacteria</taxon>
        <taxon>Bacillati</taxon>
        <taxon>Chloroflexota</taxon>
        <taxon>Anaerolineae</taxon>
        <taxon>Anaerolineales</taxon>
        <taxon>Anaerolineales incertae sedis</taxon>
        <taxon>Candidatus Desulfolinea</taxon>
    </lineage>
</organism>